<keyword evidence="1" id="KW-0472">Membrane</keyword>
<evidence type="ECO:0000313" key="2">
    <source>
        <dbReference type="EMBL" id="MBE6421404.1"/>
    </source>
</evidence>
<reference evidence="2" key="1">
    <citation type="submission" date="2019-04" db="EMBL/GenBank/DDBJ databases">
        <title>Evolution of Biomass-Degrading Anaerobic Consortia Revealed by Metagenomics.</title>
        <authorList>
            <person name="Peng X."/>
        </authorList>
    </citation>
    <scope>NUCLEOTIDE SEQUENCE</scope>
    <source>
        <strain evidence="2">SIG66</strain>
    </source>
</reference>
<keyword evidence="1" id="KW-0812">Transmembrane</keyword>
<comment type="caution">
    <text evidence="2">The sequence shown here is derived from an EMBL/GenBank/DDBJ whole genome shotgun (WGS) entry which is preliminary data.</text>
</comment>
<feature type="transmembrane region" description="Helical" evidence="1">
    <location>
        <begin position="259"/>
        <end position="278"/>
    </location>
</feature>
<accession>A0A928HEC5</accession>
<proteinExistence type="predicted"/>
<dbReference type="Proteomes" id="UP000725649">
    <property type="component" value="Unassembled WGS sequence"/>
</dbReference>
<gene>
    <name evidence="2" type="ORF">E7027_04655</name>
</gene>
<dbReference type="EMBL" id="SUVG01000005">
    <property type="protein sequence ID" value="MBE6421404.1"/>
    <property type="molecule type" value="Genomic_DNA"/>
</dbReference>
<sequence length="284" mass="31957">MNLLLILIVAGAAVGLVATTRTRSAQLASLAKQNGCRFDKEKNSVTTELTAGRLEFFTTYFHQYQNVFTFSDNMAFIRVADDAIYPDDNPKTEPTCITIFTAELKKRQFPALKVVPHQSLFAGSQYTQMKTNISALDERYTVHAPTPASGLLFTPFITGMLKTHNQVYLELNDNALVYHEHTQIPVKDMEMFRFRAMQVLNEFENIIQKLEAADPATTATLSPKTEKDEAVLRAEAMMKALCSRAPMETKQSSGWRGTWIFLLLSILIGMSLLAWFMLNKAIGR</sequence>
<evidence type="ECO:0000256" key="1">
    <source>
        <dbReference type="SAM" id="Phobius"/>
    </source>
</evidence>
<keyword evidence="1" id="KW-1133">Transmembrane helix</keyword>
<dbReference type="AlphaFoldDB" id="A0A928HEC5"/>
<name>A0A928HEC5_9BACT</name>
<protein>
    <submittedName>
        <fullName evidence="2">Uncharacterized protein</fullName>
    </submittedName>
</protein>
<evidence type="ECO:0000313" key="3">
    <source>
        <dbReference type="Proteomes" id="UP000725649"/>
    </source>
</evidence>
<organism evidence="2 3">
    <name type="scientific">Candidatus Avelusimicrobium gallicola</name>
    <dbReference type="NCBI Taxonomy" id="2562704"/>
    <lineage>
        <taxon>Bacteria</taxon>
        <taxon>Pseudomonadati</taxon>
        <taxon>Elusimicrobiota</taxon>
        <taxon>Elusimicrobia</taxon>
        <taxon>Elusimicrobiales</taxon>
        <taxon>Elusimicrobiaceae</taxon>
        <taxon>Candidatus Avelusimicrobium</taxon>
    </lineage>
</organism>